<evidence type="ECO:0000313" key="10">
    <source>
        <dbReference type="Proteomes" id="UP000182373"/>
    </source>
</evidence>
<dbReference type="PANTHER" id="PTHR33692:SF1">
    <property type="entry name" value="RIBOSOME MATURATION FACTOR RIMM"/>
    <property type="match status" value="1"/>
</dbReference>
<dbReference type="InterPro" id="IPR009000">
    <property type="entry name" value="Transl_B-barrel_sf"/>
</dbReference>
<dbReference type="AlphaFoldDB" id="A0AAC9KBQ1"/>
<dbReference type="GO" id="GO:0005737">
    <property type="term" value="C:cytoplasm"/>
    <property type="evidence" value="ECO:0007669"/>
    <property type="project" value="UniProtKB-SubCell"/>
</dbReference>
<dbReference type="InterPro" id="IPR011033">
    <property type="entry name" value="PRC_barrel-like_sf"/>
</dbReference>
<comment type="domain">
    <text evidence="5">The PRC barrel domain binds ribosomal protein uS19.</text>
</comment>
<dbReference type="InterPro" id="IPR056792">
    <property type="entry name" value="PRC_RimM"/>
</dbReference>
<dbReference type="NCBIfam" id="TIGR02273">
    <property type="entry name" value="16S_RimM"/>
    <property type="match status" value="1"/>
</dbReference>
<dbReference type="SUPFAM" id="SSF50447">
    <property type="entry name" value="Translation proteins"/>
    <property type="match status" value="1"/>
</dbReference>
<keyword evidence="1 5" id="KW-0963">Cytoplasm</keyword>
<comment type="similarity">
    <text evidence="5">Belongs to the RimM family.</text>
</comment>
<evidence type="ECO:0000256" key="2">
    <source>
        <dbReference type="ARBA" id="ARBA00022517"/>
    </source>
</evidence>
<evidence type="ECO:0000256" key="5">
    <source>
        <dbReference type="HAMAP-Rule" id="MF_00014"/>
    </source>
</evidence>
<feature type="domain" description="Ribosome maturation factor RimM PRC barrel" evidence="8">
    <location>
        <begin position="99"/>
        <end position="165"/>
    </location>
</feature>
<dbReference type="Gene3D" id="2.40.30.60">
    <property type="entry name" value="RimM"/>
    <property type="match status" value="1"/>
</dbReference>
<dbReference type="Proteomes" id="UP000182373">
    <property type="component" value="Chromosome"/>
</dbReference>
<keyword evidence="2 5" id="KW-0690">Ribosome biogenesis</keyword>
<keyword evidence="3 5" id="KW-0698">rRNA processing</keyword>
<reference evidence="10" key="1">
    <citation type="submission" date="2016-11" db="EMBL/GenBank/DDBJ databases">
        <title>Comparative genomic and phenotypic analysis of Granulibacter bethesdensis clinical isolates from patients with chronic granulomatous disease.</title>
        <authorList>
            <person name="Zarember K.A."/>
            <person name="Porcella S.F."/>
            <person name="Chu J."/>
            <person name="Ding L."/>
            <person name="Dahlstrom E."/>
            <person name="Barbian K."/>
            <person name="Martens C."/>
            <person name="Sykora L."/>
            <person name="Kramer S."/>
            <person name="Pettinato A.M."/>
            <person name="Hong H."/>
            <person name="Wald G."/>
            <person name="Berg L.J."/>
            <person name="Rogge L.S."/>
            <person name="Greenberg D.E."/>
            <person name="Falcone E.L."/>
            <person name="Neves J.F."/>
            <person name="Simoes M.J."/>
            <person name="Casal M."/>
            <person name="Rodriguez-Lopez F.C."/>
            <person name="Zelazny A."/>
            <person name="Gallin J.I."/>
            <person name="Holland S.M."/>
        </authorList>
    </citation>
    <scope>NUCLEOTIDE SEQUENCE [LARGE SCALE GENOMIC DNA]</scope>
    <source>
        <strain evidence="10">NIH9.1</strain>
    </source>
</reference>
<protein>
    <recommendedName>
        <fullName evidence="5">Ribosome maturation factor RimM</fullName>
    </recommendedName>
</protein>
<organism evidence="9 10">
    <name type="scientific">Granulibacter bethesdensis</name>
    <dbReference type="NCBI Taxonomy" id="364410"/>
    <lineage>
        <taxon>Bacteria</taxon>
        <taxon>Pseudomonadati</taxon>
        <taxon>Pseudomonadota</taxon>
        <taxon>Alphaproteobacteria</taxon>
        <taxon>Acetobacterales</taxon>
        <taxon>Acetobacteraceae</taxon>
        <taxon>Granulibacter</taxon>
    </lineage>
</organism>
<evidence type="ECO:0000259" key="7">
    <source>
        <dbReference type="Pfam" id="PF01782"/>
    </source>
</evidence>
<dbReference type="InterPro" id="IPR002676">
    <property type="entry name" value="RimM_N"/>
</dbReference>
<feature type="compositionally biased region" description="Basic and acidic residues" evidence="6">
    <location>
        <begin position="177"/>
        <end position="190"/>
    </location>
</feature>
<dbReference type="InterPro" id="IPR011961">
    <property type="entry name" value="RimM"/>
</dbReference>
<evidence type="ECO:0000259" key="8">
    <source>
        <dbReference type="Pfam" id="PF24986"/>
    </source>
</evidence>
<sequence length="190" mass="20416">MSRDLILLGVIGRPHGVRGLVHVVSHTADPDDLTAYGSLRDEAGRHIMLDWRADGLASITIDGVPVQDRSAAERLTNTRLFITRDALPPVEDEDDFYLVDLIGLEARLVSDETLLGQVAQVHDYGAGASLEITRSGGASMLVPFTRAAVPVVDLAAGRVLIDPPREENAPEFGQNEQGREQGRDDGGEAA</sequence>
<evidence type="ECO:0000256" key="4">
    <source>
        <dbReference type="ARBA" id="ARBA00023186"/>
    </source>
</evidence>
<feature type="domain" description="RimM N-terminal" evidence="7">
    <location>
        <begin position="8"/>
        <end position="85"/>
    </location>
</feature>
<evidence type="ECO:0000256" key="1">
    <source>
        <dbReference type="ARBA" id="ARBA00022490"/>
    </source>
</evidence>
<evidence type="ECO:0000313" key="9">
    <source>
        <dbReference type="EMBL" id="APH54984.1"/>
    </source>
</evidence>
<dbReference type="SUPFAM" id="SSF50346">
    <property type="entry name" value="PRC-barrel domain"/>
    <property type="match status" value="1"/>
</dbReference>
<dbReference type="GO" id="GO:0005840">
    <property type="term" value="C:ribosome"/>
    <property type="evidence" value="ECO:0007669"/>
    <property type="project" value="InterPro"/>
</dbReference>
<evidence type="ECO:0000256" key="6">
    <source>
        <dbReference type="SAM" id="MobiDB-lite"/>
    </source>
</evidence>
<proteinExistence type="inferred from homology"/>
<dbReference type="Gene3D" id="2.30.30.240">
    <property type="entry name" value="PRC-barrel domain"/>
    <property type="match status" value="1"/>
</dbReference>
<comment type="subunit">
    <text evidence="5">Binds ribosomal protein uS19.</text>
</comment>
<dbReference type="GO" id="GO:0043022">
    <property type="term" value="F:ribosome binding"/>
    <property type="evidence" value="ECO:0007669"/>
    <property type="project" value="InterPro"/>
</dbReference>
<dbReference type="Pfam" id="PF24986">
    <property type="entry name" value="PRC_RimM"/>
    <property type="match status" value="1"/>
</dbReference>
<dbReference type="GO" id="GO:0006364">
    <property type="term" value="P:rRNA processing"/>
    <property type="evidence" value="ECO:0007669"/>
    <property type="project" value="UniProtKB-UniRule"/>
</dbReference>
<dbReference type="GO" id="GO:0042274">
    <property type="term" value="P:ribosomal small subunit biogenesis"/>
    <property type="evidence" value="ECO:0007669"/>
    <property type="project" value="UniProtKB-UniRule"/>
</dbReference>
<accession>A0AAC9KBQ1</accession>
<comment type="function">
    <text evidence="5">An accessory protein needed during the final step in the assembly of 30S ribosomal subunit, possibly for assembly of the head region. Essential for efficient processing of 16S rRNA. May be needed both before and after RbfA during the maturation of 16S rRNA. It has affinity for free ribosomal 30S subunits but not for 70S ribosomes.</text>
</comment>
<name>A0AAC9KBQ1_9PROT</name>
<dbReference type="EMBL" id="CP018191">
    <property type="protein sequence ID" value="APH54984.1"/>
    <property type="molecule type" value="Genomic_DNA"/>
</dbReference>
<dbReference type="Pfam" id="PF01782">
    <property type="entry name" value="RimM"/>
    <property type="match status" value="1"/>
</dbReference>
<keyword evidence="4 5" id="KW-0143">Chaperone</keyword>
<dbReference type="HAMAP" id="MF_00014">
    <property type="entry name" value="Ribosome_mat_RimM"/>
    <property type="match status" value="1"/>
</dbReference>
<dbReference type="InterPro" id="IPR036976">
    <property type="entry name" value="RimM_N_sf"/>
</dbReference>
<dbReference type="PANTHER" id="PTHR33692">
    <property type="entry name" value="RIBOSOME MATURATION FACTOR RIMM"/>
    <property type="match status" value="1"/>
</dbReference>
<evidence type="ECO:0000256" key="3">
    <source>
        <dbReference type="ARBA" id="ARBA00022552"/>
    </source>
</evidence>
<dbReference type="RefSeq" id="WP_072572884.1">
    <property type="nucleotide sequence ID" value="NZ_CP018191.1"/>
</dbReference>
<gene>
    <name evidence="5" type="primary">rimM</name>
    <name evidence="9" type="ORF">GbCGDNIH9_1684</name>
</gene>
<feature type="region of interest" description="Disordered" evidence="6">
    <location>
        <begin position="162"/>
        <end position="190"/>
    </location>
</feature>
<comment type="subcellular location">
    <subcellularLocation>
        <location evidence="5">Cytoplasm</location>
    </subcellularLocation>
</comment>